<dbReference type="Gene3D" id="2.40.160.130">
    <property type="entry name" value="Capsule assembly protein Wzi"/>
    <property type="match status" value="1"/>
</dbReference>
<gene>
    <name evidence="1" type="ORF">DIU77_20360</name>
</gene>
<reference evidence="1" key="1">
    <citation type="submission" date="2018-05" db="EMBL/GenBank/DDBJ databases">
        <authorList>
            <person name="Lanie J.A."/>
            <person name="Ng W.-L."/>
            <person name="Kazmierczak K.M."/>
            <person name="Andrzejewski T.M."/>
            <person name="Davidsen T.M."/>
            <person name="Wayne K.J."/>
            <person name="Tettelin H."/>
            <person name="Glass J.I."/>
            <person name="Rusch D."/>
            <person name="Podicherti R."/>
            <person name="Tsui H.-C.T."/>
            <person name="Winkler M.E."/>
        </authorList>
    </citation>
    <scope>NUCLEOTIDE SEQUENCE</scope>
    <source>
        <strain evidence="1">ZC4RG45</strain>
    </source>
</reference>
<accession>A0A2W4KUJ7</accession>
<dbReference type="EMBL" id="QGUI01001089">
    <property type="protein sequence ID" value="PZM88503.1"/>
    <property type="molecule type" value="Genomic_DNA"/>
</dbReference>
<dbReference type="Pfam" id="PF14052">
    <property type="entry name" value="Caps_assemb_Wzi"/>
    <property type="match status" value="1"/>
</dbReference>
<proteinExistence type="predicted"/>
<protein>
    <recommendedName>
        <fullName evidence="2">Capsule assembly Wzi family protein</fullName>
    </recommendedName>
</protein>
<dbReference type="InterPro" id="IPR038636">
    <property type="entry name" value="Wzi_sf"/>
</dbReference>
<comment type="caution">
    <text evidence="1">The sequence shown here is derived from an EMBL/GenBank/DDBJ whole genome shotgun (WGS) entry which is preliminary data.</text>
</comment>
<name>A0A2W4KUJ7_9PSEU</name>
<organism evidence="1">
    <name type="scientific">Thermocrispum agreste</name>
    <dbReference type="NCBI Taxonomy" id="37925"/>
    <lineage>
        <taxon>Bacteria</taxon>
        <taxon>Bacillati</taxon>
        <taxon>Actinomycetota</taxon>
        <taxon>Actinomycetes</taxon>
        <taxon>Pseudonocardiales</taxon>
        <taxon>Pseudonocardiaceae</taxon>
        <taxon>Thermocrispum</taxon>
    </lineage>
</organism>
<sequence>MVHFGTGYLQLGLGFPNPVLSPLGDSSSLIGPQAPTMPSITLSNYKPIGRFGISYEVFAARMSRQENFPTLDGADLTSGYPRLAGLQGSIAPAEGLAFGVNRITQYGGGARNQGWRSDLFDALTSSNNPNPGQASEFGNRVASLTSSIVFSGRTPFAVHMEYAGEDNAYAGNHRLGATNMSVGLDFPRLWRNFDFAYEISEWQNSWYVHHVYPEGLVNRGHVIGHWFGDQRRFGDAIGGRSQSLRAGWRSPWGQYWQATYRTMSLDEQWRIGGGEVGYDTLHSLRLDVAMDVRGVAVEAGLQVGQDVFGDSFARLTASVDLAQPGPRGARYDSDGGSADRSVQLFVDLGANYGRVEKLFGVDIPVVRTDWEVNPHVAVGARRAVSQRSDFGVRVELDRLDGENLLSVRALDYRYRFNSRLAVNGFFGVGRYDFGLPCYGYYYGAGVQLMNVLPGWDLSLDARLYDKLGRDKTLASDPPSTPDRTRLFFDAEMIAFYLSRRW</sequence>
<evidence type="ECO:0000313" key="1">
    <source>
        <dbReference type="EMBL" id="PZM88503.1"/>
    </source>
</evidence>
<evidence type="ECO:0008006" key="2">
    <source>
        <dbReference type="Google" id="ProtNLM"/>
    </source>
</evidence>
<dbReference type="AlphaFoldDB" id="A0A2W4KUJ7"/>
<dbReference type="InterPro" id="IPR026950">
    <property type="entry name" value="Caps_assemb_Wzi"/>
</dbReference>